<evidence type="ECO:0000256" key="3">
    <source>
        <dbReference type="SAM" id="SignalP"/>
    </source>
</evidence>
<comment type="caution">
    <text evidence="5">The sequence shown here is derived from an EMBL/GenBank/DDBJ whole genome shotgun (WGS) entry which is preliminary data.</text>
</comment>
<dbReference type="Proteomes" id="UP000268908">
    <property type="component" value="Unassembled WGS sequence"/>
</dbReference>
<name>A0A497XM02_9PROT</name>
<gene>
    <name evidence="5" type="ORF">DFR35_0991</name>
</gene>
<dbReference type="GO" id="GO:0009279">
    <property type="term" value="C:cell outer membrane"/>
    <property type="evidence" value="ECO:0007669"/>
    <property type="project" value="UniProtKB-SubCell"/>
</dbReference>
<feature type="chain" id="PRO_5019854690" evidence="3">
    <location>
        <begin position="21"/>
        <end position="220"/>
    </location>
</feature>
<dbReference type="InterPro" id="IPR027385">
    <property type="entry name" value="Beta-barrel_OMP"/>
</dbReference>
<evidence type="ECO:0000256" key="1">
    <source>
        <dbReference type="ARBA" id="ARBA00004442"/>
    </source>
</evidence>
<evidence type="ECO:0000313" key="6">
    <source>
        <dbReference type="Proteomes" id="UP000268908"/>
    </source>
</evidence>
<reference evidence="5 6" key="1">
    <citation type="submission" date="2018-10" db="EMBL/GenBank/DDBJ databases">
        <title>Genomic Encyclopedia of Type Strains, Phase IV (KMG-IV): sequencing the most valuable type-strain genomes for metagenomic binning, comparative biology and taxonomic classification.</title>
        <authorList>
            <person name="Goeker M."/>
        </authorList>
    </citation>
    <scope>NUCLEOTIDE SEQUENCE [LARGE SCALE GENOMIC DNA]</scope>
    <source>
        <strain evidence="5 6">DSM 26916</strain>
    </source>
</reference>
<keyword evidence="2 3" id="KW-0732">Signal</keyword>
<evidence type="ECO:0000256" key="2">
    <source>
        <dbReference type="ARBA" id="ARBA00022729"/>
    </source>
</evidence>
<dbReference type="InterPro" id="IPR011250">
    <property type="entry name" value="OMP/PagP_B-barrel"/>
</dbReference>
<feature type="signal peptide" evidence="3">
    <location>
        <begin position="1"/>
        <end position="20"/>
    </location>
</feature>
<feature type="domain" description="Outer membrane protein beta-barrel" evidence="4">
    <location>
        <begin position="10"/>
        <end position="220"/>
    </location>
</feature>
<dbReference type="AlphaFoldDB" id="A0A497XM02"/>
<proteinExistence type="predicted"/>
<comment type="subcellular location">
    <subcellularLocation>
        <location evidence="1">Cell outer membrane</location>
    </subcellularLocation>
</comment>
<sequence length="220" mass="24197">MKTKIAAAVALACLSSVALAQSKQGTDAGWYVGAHLGQSRTNFNSSDYSLTFAGVSTTKDDNDTAWKLLLGYNFDQNWALEGFYTDLGSPKMKYASAGLNGEATVKNDSWGLALKGTIPVHAQWDIYGRLGWTYNRSSMNTSFDRALPFFGGTDTRSGWSADESRSDVLLGAGVEWKPQKNWGIRLEYENYGQFGNTLDSYSKTGRTDVDMWSLGVVVRF</sequence>
<accession>A0A497XM02</accession>
<dbReference type="SUPFAM" id="SSF56925">
    <property type="entry name" value="OMPA-like"/>
    <property type="match status" value="1"/>
</dbReference>
<organism evidence="5 6">
    <name type="scientific">Sulfurisoma sediminicola</name>
    <dbReference type="NCBI Taxonomy" id="1381557"/>
    <lineage>
        <taxon>Bacteria</taxon>
        <taxon>Pseudomonadati</taxon>
        <taxon>Pseudomonadota</taxon>
        <taxon>Betaproteobacteria</taxon>
        <taxon>Nitrosomonadales</taxon>
        <taxon>Sterolibacteriaceae</taxon>
        <taxon>Sulfurisoma</taxon>
    </lineage>
</organism>
<dbReference type="Gene3D" id="2.40.160.20">
    <property type="match status" value="1"/>
</dbReference>
<protein>
    <submittedName>
        <fullName evidence="5">Opacity protein-like surface antigen</fullName>
    </submittedName>
</protein>
<evidence type="ECO:0000259" key="4">
    <source>
        <dbReference type="Pfam" id="PF13505"/>
    </source>
</evidence>
<evidence type="ECO:0000313" key="5">
    <source>
        <dbReference type="EMBL" id="RLJ68430.1"/>
    </source>
</evidence>
<dbReference type="Pfam" id="PF13505">
    <property type="entry name" value="OMP_b-brl"/>
    <property type="match status" value="1"/>
</dbReference>
<dbReference type="EMBL" id="RCCI01000004">
    <property type="protein sequence ID" value="RLJ68430.1"/>
    <property type="molecule type" value="Genomic_DNA"/>
</dbReference>
<dbReference type="RefSeq" id="WP_165904761.1">
    <property type="nucleotide sequence ID" value="NZ_BHVV01000002.1"/>
</dbReference>
<keyword evidence="6" id="KW-1185">Reference proteome</keyword>